<evidence type="ECO:0000313" key="14">
    <source>
        <dbReference type="Proteomes" id="UP000827889"/>
    </source>
</evidence>
<reference evidence="15" key="1">
    <citation type="submission" date="2025-08" db="UniProtKB">
        <authorList>
            <consortium name="RefSeq"/>
        </authorList>
    </citation>
    <scope>IDENTIFICATION</scope>
    <source>
        <tissue evidence="15">Leaf</tissue>
    </source>
</reference>
<gene>
    <name evidence="15" type="primary">LOC115736740</name>
</gene>
<feature type="transmembrane region" description="Helical" evidence="10">
    <location>
        <begin position="423"/>
        <end position="443"/>
    </location>
</feature>
<organism evidence="14 15">
    <name type="scientific">Rhodamnia argentea</name>
    <dbReference type="NCBI Taxonomy" id="178133"/>
    <lineage>
        <taxon>Eukaryota</taxon>
        <taxon>Viridiplantae</taxon>
        <taxon>Streptophyta</taxon>
        <taxon>Embryophyta</taxon>
        <taxon>Tracheophyta</taxon>
        <taxon>Spermatophyta</taxon>
        <taxon>Magnoliopsida</taxon>
        <taxon>eudicotyledons</taxon>
        <taxon>Gunneridae</taxon>
        <taxon>Pentapetalae</taxon>
        <taxon>rosids</taxon>
        <taxon>malvids</taxon>
        <taxon>Myrtales</taxon>
        <taxon>Myrtaceae</taxon>
        <taxon>Myrtoideae</taxon>
        <taxon>Myrteae</taxon>
        <taxon>Australasian group</taxon>
        <taxon>Rhodamnia</taxon>
    </lineage>
</organism>
<dbReference type="PANTHER" id="PTHR32468">
    <property type="entry name" value="CATION/H + ANTIPORTER"/>
    <property type="match status" value="1"/>
</dbReference>
<evidence type="ECO:0000256" key="7">
    <source>
        <dbReference type="ARBA" id="ARBA00023065"/>
    </source>
</evidence>
<keyword evidence="3" id="KW-0633">Potassium transport</keyword>
<keyword evidence="5" id="KW-0630">Potassium</keyword>
<dbReference type="InterPro" id="IPR038770">
    <property type="entry name" value="Na+/solute_symporter_sf"/>
</dbReference>
<keyword evidence="6 10" id="KW-1133">Transmembrane helix</keyword>
<comment type="similarity">
    <text evidence="9">Belongs to the monovalent cation:proton antiporter 2 (CPA2) transporter (TC 2.A.37) family. CHX (TC 2.A.37.4) subfamily.</text>
</comment>
<feature type="transmembrane region" description="Helical" evidence="10">
    <location>
        <begin position="323"/>
        <end position="341"/>
    </location>
</feature>
<dbReference type="Pfam" id="PF23256">
    <property type="entry name" value="CHX17_2nd"/>
    <property type="match status" value="1"/>
</dbReference>
<evidence type="ECO:0000313" key="15">
    <source>
        <dbReference type="RefSeq" id="XP_048139891.1"/>
    </source>
</evidence>
<dbReference type="PANTHER" id="PTHR32468:SF23">
    <property type="entry name" value="CATION_H(+) ANTIPORTER 14"/>
    <property type="match status" value="1"/>
</dbReference>
<dbReference type="RefSeq" id="XP_048139891.1">
    <property type="nucleotide sequence ID" value="XM_048283934.1"/>
</dbReference>
<feature type="transmembrane region" description="Helical" evidence="10">
    <location>
        <begin position="222"/>
        <end position="239"/>
    </location>
</feature>
<feature type="transmembrane region" description="Helical" evidence="10">
    <location>
        <begin position="48"/>
        <end position="70"/>
    </location>
</feature>
<feature type="transmembrane region" description="Helical" evidence="10">
    <location>
        <begin position="245"/>
        <end position="262"/>
    </location>
</feature>
<dbReference type="InterPro" id="IPR057291">
    <property type="entry name" value="CHX17_2nd"/>
</dbReference>
<evidence type="ECO:0000256" key="10">
    <source>
        <dbReference type="SAM" id="Phobius"/>
    </source>
</evidence>
<dbReference type="InterPro" id="IPR057290">
    <property type="entry name" value="CHX17_C"/>
</dbReference>
<evidence type="ECO:0000259" key="11">
    <source>
        <dbReference type="Pfam" id="PF00999"/>
    </source>
</evidence>
<evidence type="ECO:0000256" key="1">
    <source>
        <dbReference type="ARBA" id="ARBA00004141"/>
    </source>
</evidence>
<dbReference type="Gene3D" id="1.20.1530.20">
    <property type="match status" value="1"/>
</dbReference>
<dbReference type="Proteomes" id="UP000827889">
    <property type="component" value="Chromosome 8"/>
</dbReference>
<evidence type="ECO:0000259" key="12">
    <source>
        <dbReference type="Pfam" id="PF23256"/>
    </source>
</evidence>
<dbReference type="InterPro" id="IPR006153">
    <property type="entry name" value="Cation/H_exchanger_TM"/>
</dbReference>
<keyword evidence="7" id="KW-0406">Ion transport</keyword>
<feature type="transmembrane region" description="Helical" evidence="10">
    <location>
        <begin position="177"/>
        <end position="201"/>
    </location>
</feature>
<feature type="domain" description="Cation/H(+) antiporter C-terminal" evidence="13">
    <location>
        <begin position="641"/>
        <end position="776"/>
    </location>
</feature>
<evidence type="ECO:0000256" key="4">
    <source>
        <dbReference type="ARBA" id="ARBA00022692"/>
    </source>
</evidence>
<dbReference type="InterPro" id="IPR050794">
    <property type="entry name" value="CPA2_transporter"/>
</dbReference>
<feature type="domain" description="Cation/H(+) antiporter central" evidence="12">
    <location>
        <begin position="497"/>
        <end position="625"/>
    </location>
</feature>
<feature type="transmembrane region" description="Helical" evidence="10">
    <location>
        <begin position="283"/>
        <end position="303"/>
    </location>
</feature>
<feature type="transmembrane region" description="Helical" evidence="10">
    <location>
        <begin position="109"/>
        <end position="131"/>
    </location>
</feature>
<comment type="subcellular location">
    <subcellularLocation>
        <location evidence="1">Membrane</location>
        <topology evidence="1">Multi-pass membrane protein</topology>
    </subcellularLocation>
</comment>
<evidence type="ECO:0000256" key="2">
    <source>
        <dbReference type="ARBA" id="ARBA00022448"/>
    </source>
</evidence>
<dbReference type="Pfam" id="PF00999">
    <property type="entry name" value="Na_H_Exchanger"/>
    <property type="match status" value="1"/>
</dbReference>
<feature type="transmembrane region" description="Helical" evidence="10">
    <location>
        <begin position="77"/>
        <end position="97"/>
    </location>
</feature>
<keyword evidence="2" id="KW-0813">Transport</keyword>
<keyword evidence="4 10" id="KW-0812">Transmembrane</keyword>
<dbReference type="Pfam" id="PF23259">
    <property type="entry name" value="CHX17_C"/>
    <property type="match status" value="1"/>
</dbReference>
<feature type="transmembrane region" description="Helical" evidence="10">
    <location>
        <begin position="392"/>
        <end position="411"/>
    </location>
</feature>
<evidence type="ECO:0000256" key="9">
    <source>
        <dbReference type="ARBA" id="ARBA00038341"/>
    </source>
</evidence>
<keyword evidence="14" id="KW-1185">Reference proteome</keyword>
<evidence type="ECO:0000256" key="8">
    <source>
        <dbReference type="ARBA" id="ARBA00023136"/>
    </source>
</evidence>
<proteinExistence type="inferred from homology"/>
<evidence type="ECO:0000256" key="3">
    <source>
        <dbReference type="ARBA" id="ARBA00022538"/>
    </source>
</evidence>
<evidence type="ECO:0000259" key="13">
    <source>
        <dbReference type="Pfam" id="PF23259"/>
    </source>
</evidence>
<evidence type="ECO:0000256" key="5">
    <source>
        <dbReference type="ARBA" id="ARBA00022958"/>
    </source>
</evidence>
<name>A0ABM3HTG4_9MYRT</name>
<feature type="domain" description="Cation/H+ exchanger transmembrane" evidence="11">
    <location>
        <begin position="59"/>
        <end position="435"/>
    </location>
</feature>
<evidence type="ECO:0000256" key="6">
    <source>
        <dbReference type="ARBA" id="ARBA00022989"/>
    </source>
</evidence>
<dbReference type="GeneID" id="115736740"/>
<accession>A0ABM3HTG4</accession>
<keyword evidence="8 10" id="KW-0472">Membrane</keyword>
<protein>
    <submittedName>
        <fullName evidence="15">Cation/H(+) antiporter 14-like</fullName>
    </submittedName>
</protein>
<feature type="transmembrane region" description="Helical" evidence="10">
    <location>
        <begin position="362"/>
        <end position="386"/>
    </location>
</feature>
<sequence>MAEINELERATMLGTVTGPYQPELLVCQKVGHLITSRGFWYSDPFSSALPVLLFQIILIFFTTRILVFFLKPLRVNLLMGYILAGIIIGPTVLGRNGAYFAKVFPPGSISVLMTLADVGFMIHVFTIGLQVNIDMLTKTGKSAAFIGSMCFLLPYALGFLTFSMLNSFGNLDASLKHSMPFIIIVNSLSTFPVITSLLVDLRILNSEVGRMATQVSLVSDMWSWNMSMVVGTVNLAFQSSKMETLWSVVFTMAFLLVIAFVIRPFLRWSTKSAEEGEMKEMQFCGIMVSLLCCGLLSEILGQHSGFGAFLMGLVLPDGPGTTLVQKLEAISSVLLVPAFMASTGLRMTPEGMGGTSSVFTELIIIMGYVGKFCGTLLSAICCGLPLWDAIPLSLIMCCKGIIELAIYVLWLDRKIIPNQVYNQLLLTMLIVTTLARPIIAYMYDPSRRYLVQGRKNLHEWKEGVKMQFLVCLHDEDHVPTIMNLLEASHPTPHSPIAVFVLHLRELQGRSASMLAPHRHQLHKSASKATSYDHIVNVFQYYEEHNCGSVVVQHFTAVSPYASIHNDICMLASDKRTNLVIVPFHKTWAIDGSMGTTKHAIRNVNKNVMNKVPCSVGILIDRGHMTSNQYMLTSESAPFRIVMLFLGGADDREALAYCMRMVEHPKVDLTIAWVKNDEYLNGEESGLDQELMDIFRAAVGERRVRYIEETVADGVGTTQVIRSFEDKVDMLIAGKHHDPLSPLISGLTEWNEYPELGVIGDMLATSDFQFSVLVVQREPVGSGPLGLFSGSQSYSRPWRNSLRKLNTDIGPKLPEYPA</sequence>
<feature type="transmembrane region" description="Helical" evidence="10">
    <location>
        <begin position="143"/>
        <end position="165"/>
    </location>
</feature>